<dbReference type="EMBL" id="JAFIDN010000001">
    <property type="protein sequence ID" value="MBP3191461.1"/>
    <property type="molecule type" value="Genomic_DNA"/>
</dbReference>
<proteinExistence type="predicted"/>
<dbReference type="Pfam" id="PF18962">
    <property type="entry name" value="Por_Secre_tail"/>
    <property type="match status" value="1"/>
</dbReference>
<reference evidence="2" key="1">
    <citation type="submission" date="2021-02" db="EMBL/GenBank/DDBJ databases">
        <title>Natronogracilivirga saccharolytica gen. nov. sp. nov. a new anaerobic, haloalkiliphilic carbohydrate-fermenting bacterium from soda lake and proposing of Cyclonatronumiaceae fam. nov. in the phylum Balneolaeota.</title>
        <authorList>
            <person name="Zhilina T.N."/>
            <person name="Sorokin D.Y."/>
            <person name="Zavarzina D.G."/>
            <person name="Toshchakov S.V."/>
            <person name="Kublanov I.V."/>
        </authorList>
    </citation>
    <scope>NUCLEOTIDE SEQUENCE</scope>
    <source>
        <strain evidence="2">Z-1702</strain>
    </source>
</reference>
<comment type="caution">
    <text evidence="2">The sequence shown here is derived from an EMBL/GenBank/DDBJ whole genome shotgun (WGS) entry which is preliminary data.</text>
</comment>
<name>A0A8J7UUH9_9BACT</name>
<keyword evidence="3" id="KW-1185">Reference proteome</keyword>
<gene>
    <name evidence="2" type="ORF">NATSA_02175</name>
</gene>
<evidence type="ECO:0000259" key="1">
    <source>
        <dbReference type="Pfam" id="PF18962"/>
    </source>
</evidence>
<dbReference type="Gene3D" id="2.60.40.4070">
    <property type="match status" value="1"/>
</dbReference>
<dbReference type="Proteomes" id="UP000673975">
    <property type="component" value="Unassembled WGS sequence"/>
</dbReference>
<sequence length="631" mass="69577">MAGDITIDGAETFSDDQTFGDITLTIDTDEDVVFEQNVTFDGTTVVFTQNAGGNLIVHGDITVSDTDWEYASESDVWNFDVREDGNQTVSAGNGSYLLAYNFRADKENGDFELHSEQEDETVLRVLNNFRTDFSGAAIFRDNSTRFIVGDDIRIRGEADSYDLTGTLEHRVHDGNSDYEAVAADLNNLFVHVRGDGNPRFRDEQGEGDDDDFTREITINGDFIVDMDGTGDFEFNDVILDIGGSFDLTHHRPEEGHDDGDGEGEIDIDDAVITTGSDVIVRLSKDLPDGDENIDVDDGVVNVGGNLYIFAENNGEFDFDGSEFTVDGYTEITMTDGGIVDMDESEFSVQGDLTVDINSVEDFEFGEAIVSIGGDFNLTHHRPEGADGDGEIDGDEAIIEIGGDFIVTLTKHEADDDENIDVDDAEVTVRGNLYVFLLEDGEFDFDDSQFQVDGYALFDIRDGGIADMDESDFTVNNNLRIMIDETGVVDTEDLDEGAVSVGGDLLIDLIGHDDDTLVDTSKFDVAGEIIITDNAVTAEETKDIPEKLSLEQNYPNPFNSSTVITYELQRSMHVTLTVYDVLGRKVRVLVDETHDAGRHEVSWDAERMSSGIYIYRLQSGEQSLMRTMTLVK</sequence>
<evidence type="ECO:0000313" key="2">
    <source>
        <dbReference type="EMBL" id="MBP3191461.1"/>
    </source>
</evidence>
<dbReference type="InterPro" id="IPR026444">
    <property type="entry name" value="Secre_tail"/>
</dbReference>
<dbReference type="NCBIfam" id="TIGR04183">
    <property type="entry name" value="Por_Secre_tail"/>
    <property type="match status" value="1"/>
</dbReference>
<dbReference type="AlphaFoldDB" id="A0A8J7UUH9"/>
<protein>
    <submittedName>
        <fullName evidence="2">T9SS type A sorting domain-containing protein</fullName>
    </submittedName>
</protein>
<evidence type="ECO:0000313" key="3">
    <source>
        <dbReference type="Proteomes" id="UP000673975"/>
    </source>
</evidence>
<feature type="domain" description="Secretion system C-terminal sorting" evidence="1">
    <location>
        <begin position="553"/>
        <end position="625"/>
    </location>
</feature>
<organism evidence="2 3">
    <name type="scientific">Natronogracilivirga saccharolytica</name>
    <dbReference type="NCBI Taxonomy" id="2812953"/>
    <lineage>
        <taxon>Bacteria</taxon>
        <taxon>Pseudomonadati</taxon>
        <taxon>Balneolota</taxon>
        <taxon>Balneolia</taxon>
        <taxon>Balneolales</taxon>
        <taxon>Cyclonatronaceae</taxon>
        <taxon>Natronogracilivirga</taxon>
    </lineage>
</organism>
<dbReference type="RefSeq" id="WP_210509996.1">
    <property type="nucleotide sequence ID" value="NZ_JAFIDN010000001.1"/>
</dbReference>
<accession>A0A8J7UUH9</accession>